<evidence type="ECO:0000256" key="1">
    <source>
        <dbReference type="SAM" id="SignalP"/>
    </source>
</evidence>
<comment type="caution">
    <text evidence="2">The sequence shown here is derived from an EMBL/GenBank/DDBJ whole genome shotgun (WGS) entry which is preliminary data.</text>
</comment>
<name>A0A317JVC0_9ACTN</name>
<evidence type="ECO:0000313" key="2">
    <source>
        <dbReference type="EMBL" id="PWU44298.1"/>
    </source>
</evidence>
<keyword evidence="3" id="KW-1185">Reference proteome</keyword>
<keyword evidence="1" id="KW-0732">Signal</keyword>
<gene>
    <name evidence="2" type="ORF">DLJ46_26705</name>
</gene>
<evidence type="ECO:0000313" key="3">
    <source>
        <dbReference type="Proteomes" id="UP000245683"/>
    </source>
</evidence>
<dbReference type="Proteomes" id="UP000245683">
    <property type="component" value="Unassembled WGS sequence"/>
</dbReference>
<proteinExistence type="predicted"/>
<accession>A0A317JVC0</accession>
<organism evidence="2 3">
    <name type="scientific">Micromonospora globispora</name>
    <dbReference type="NCBI Taxonomy" id="1450148"/>
    <lineage>
        <taxon>Bacteria</taxon>
        <taxon>Bacillati</taxon>
        <taxon>Actinomycetota</taxon>
        <taxon>Actinomycetes</taxon>
        <taxon>Micromonosporales</taxon>
        <taxon>Micromonosporaceae</taxon>
        <taxon>Micromonospora</taxon>
    </lineage>
</organism>
<feature type="signal peptide" evidence="1">
    <location>
        <begin position="1"/>
        <end position="20"/>
    </location>
</feature>
<protein>
    <submittedName>
        <fullName evidence="2">Uncharacterized protein</fullName>
    </submittedName>
</protein>
<dbReference type="EMBL" id="QGSV01000335">
    <property type="protein sequence ID" value="PWU44298.1"/>
    <property type="molecule type" value="Genomic_DNA"/>
</dbReference>
<dbReference type="AlphaFoldDB" id="A0A317JVC0"/>
<reference evidence="3" key="1">
    <citation type="submission" date="2018-05" db="EMBL/GenBank/DDBJ databases">
        <title>Micromonospora globispora sp. nov. and Micromonospora rugosa sp. nov., isolated from marine sediment.</title>
        <authorList>
            <person name="Carro L."/>
            <person name="Aysel V."/>
            <person name="Cetin D."/>
            <person name="Igual J.M."/>
            <person name="Klenk H.-P."/>
            <person name="Trujillo M.E."/>
            <person name="Sahin N."/>
        </authorList>
    </citation>
    <scope>NUCLEOTIDE SEQUENCE [LARGE SCALE GENOMIC DNA]</scope>
    <source>
        <strain evidence="3">S2904</strain>
    </source>
</reference>
<feature type="chain" id="PRO_5039664127" evidence="1">
    <location>
        <begin position="21"/>
        <end position="108"/>
    </location>
</feature>
<sequence length="108" mass="10072">MRLRAAGVAFFAAGVAFLGAAFRAAFGAAGPVEEGCWDGSGSERCGAGSALGSAGSGSGSSAVAWRTTAGSVGRTAGALSPGAGRGFGAVPSAGREAVAPAPAARDVA</sequence>